<dbReference type="Proteomes" id="UP000050424">
    <property type="component" value="Unassembled WGS sequence"/>
</dbReference>
<evidence type="ECO:0000313" key="6">
    <source>
        <dbReference type="EMBL" id="KPM44893.1"/>
    </source>
</evidence>
<comment type="caution">
    <text evidence="6">The sequence shown here is derived from an EMBL/GenBank/DDBJ whole genome shotgun (WGS) entry which is preliminary data.</text>
</comment>
<keyword evidence="2" id="KW-0645">Protease</keyword>
<proteinExistence type="inferred from homology"/>
<dbReference type="SMART" id="SM01179">
    <property type="entry name" value="DUF862"/>
    <property type="match status" value="1"/>
</dbReference>
<organism evidence="6 7">
    <name type="scientific">Neonectria ditissima</name>
    <dbReference type="NCBI Taxonomy" id="78410"/>
    <lineage>
        <taxon>Eukaryota</taxon>
        <taxon>Fungi</taxon>
        <taxon>Dikarya</taxon>
        <taxon>Ascomycota</taxon>
        <taxon>Pezizomycotina</taxon>
        <taxon>Sordariomycetes</taxon>
        <taxon>Hypocreomycetidae</taxon>
        <taxon>Hypocreales</taxon>
        <taxon>Nectriaceae</taxon>
        <taxon>Neonectria</taxon>
    </lineage>
</organism>
<dbReference type="OrthoDB" id="3727368at2759"/>
<sequence length="537" mass="60057">MDSSQTNVLGSYAERASSFDVDDSGLEVGLKNLHDEDYNRKKITQQDLGSLSLVSSLTRVQYGSWEGAQACLVGFRFQFQDGNAHMLRFRDATITIEFRSRPVGLPDDDPVVVNYGPKKMRAVPTEEQREWQYTGTISAKATMGAFEAGPEISAGVGGLYPRRYAAEIESDDWGDRKHRAPNWVKIWMHEDKKQEDGLPSELLAAVVVVLDGPCTAMVHVKAHSLLSIATWPWTKDDPVLLQPGVGLGKPVGGTGNVDFSKLTDENWRELVTPGLHHREQRKGQKDRGVKTEDEQRAEEIRLRNEFLQLVTAKLTGDSQTEMAPLVHDDNTDHRAVFLVTIPISFGKFELSEKTYTLLARHVGMSLDSVSHWAVCVIDRGLETCYCYDLMSDRMELTALGKNYFRVAEITSAFVQSWSSCYYVGETTKSHSEIQELGLAHMALHPKYRLLSNNCQHLVETLVKALCNGKVISQAKLEEELALASPKIARDLVVARFKSKMEGEDEVDGKEGKEVKEGKESDTIKEFLDAIKKGWSDT</sequence>
<dbReference type="GO" id="GO:0008233">
    <property type="term" value="F:peptidase activity"/>
    <property type="evidence" value="ECO:0007669"/>
    <property type="project" value="UniProtKB-KW"/>
</dbReference>
<evidence type="ECO:0000256" key="1">
    <source>
        <dbReference type="ARBA" id="ARBA00008140"/>
    </source>
</evidence>
<keyword evidence="7" id="KW-1185">Reference proteome</keyword>
<gene>
    <name evidence="6" type="ORF">AK830_g1678</name>
</gene>
<dbReference type="AlphaFoldDB" id="A0A0P7BYK8"/>
<protein>
    <recommendedName>
        <fullName evidence="5">PPPDE domain-containing protein</fullName>
    </recommendedName>
</protein>
<dbReference type="Gene3D" id="3.90.1720.30">
    <property type="entry name" value="PPPDE domains"/>
    <property type="match status" value="1"/>
</dbReference>
<evidence type="ECO:0000256" key="4">
    <source>
        <dbReference type="SAM" id="MobiDB-lite"/>
    </source>
</evidence>
<reference evidence="6 7" key="1">
    <citation type="submission" date="2015-09" db="EMBL/GenBank/DDBJ databases">
        <title>Draft genome of a European isolate of the apple canker pathogen Neonectria ditissima.</title>
        <authorList>
            <person name="Gomez-Cortecero A."/>
            <person name="Harrison R.J."/>
            <person name="Armitage A.D."/>
        </authorList>
    </citation>
    <scope>NUCLEOTIDE SEQUENCE [LARGE SCALE GENOMIC DNA]</scope>
    <source>
        <strain evidence="6 7">R09/05</strain>
    </source>
</reference>
<evidence type="ECO:0000259" key="5">
    <source>
        <dbReference type="PROSITE" id="PS51858"/>
    </source>
</evidence>
<dbReference type="PROSITE" id="PS51858">
    <property type="entry name" value="PPPDE"/>
    <property type="match status" value="1"/>
</dbReference>
<dbReference type="InterPro" id="IPR008580">
    <property type="entry name" value="PPPDE_dom"/>
</dbReference>
<dbReference type="GO" id="GO:0006508">
    <property type="term" value="P:proteolysis"/>
    <property type="evidence" value="ECO:0007669"/>
    <property type="project" value="UniProtKB-KW"/>
</dbReference>
<feature type="domain" description="PPPDE" evidence="5">
    <location>
        <begin position="341"/>
        <end position="480"/>
    </location>
</feature>
<evidence type="ECO:0000256" key="2">
    <source>
        <dbReference type="ARBA" id="ARBA00022670"/>
    </source>
</evidence>
<evidence type="ECO:0000313" key="7">
    <source>
        <dbReference type="Proteomes" id="UP000050424"/>
    </source>
</evidence>
<name>A0A0P7BYK8_9HYPO</name>
<evidence type="ECO:0000256" key="3">
    <source>
        <dbReference type="ARBA" id="ARBA00022801"/>
    </source>
</evidence>
<dbReference type="EMBL" id="LKCW01000013">
    <property type="protein sequence ID" value="KPM44893.1"/>
    <property type="molecule type" value="Genomic_DNA"/>
</dbReference>
<feature type="region of interest" description="Disordered" evidence="4">
    <location>
        <begin position="501"/>
        <end position="520"/>
    </location>
</feature>
<dbReference type="InterPro" id="IPR042266">
    <property type="entry name" value="PPPDE_sf"/>
</dbReference>
<feature type="compositionally biased region" description="Basic and acidic residues" evidence="4">
    <location>
        <begin position="508"/>
        <end position="520"/>
    </location>
</feature>
<comment type="similarity">
    <text evidence="1">Belongs to the DeSI family.</text>
</comment>
<feature type="compositionally biased region" description="Basic and acidic residues" evidence="4">
    <location>
        <begin position="281"/>
        <end position="295"/>
    </location>
</feature>
<feature type="region of interest" description="Disordered" evidence="4">
    <location>
        <begin position="274"/>
        <end position="295"/>
    </location>
</feature>
<keyword evidence="3" id="KW-0378">Hydrolase</keyword>
<accession>A0A0P7BYK8</accession>